<reference evidence="3" key="2">
    <citation type="journal article" date="2017" name="Nat. Plants">
        <title>The Aegilops tauschii genome reveals multiple impacts of transposons.</title>
        <authorList>
            <person name="Zhao G."/>
            <person name="Zou C."/>
            <person name="Li K."/>
            <person name="Wang K."/>
            <person name="Li T."/>
            <person name="Gao L."/>
            <person name="Zhang X."/>
            <person name="Wang H."/>
            <person name="Yang Z."/>
            <person name="Liu X."/>
            <person name="Jiang W."/>
            <person name="Mao L."/>
            <person name="Kong X."/>
            <person name="Jiao Y."/>
            <person name="Jia J."/>
        </authorList>
    </citation>
    <scope>NUCLEOTIDE SEQUENCE [LARGE SCALE GENOMIC DNA]</scope>
    <source>
        <strain evidence="3">cv. AL8/78</strain>
    </source>
</reference>
<dbReference type="Proteomes" id="UP000015105">
    <property type="component" value="Chromosome 2D"/>
</dbReference>
<sequence>RTCTKGKEGPRSCKLKRQNTEAPKRSSTTISHSPLLHFTEKHTDEKLLAGSHG</sequence>
<evidence type="ECO:0000313" key="3">
    <source>
        <dbReference type="Proteomes" id="UP000015105"/>
    </source>
</evidence>
<feature type="region of interest" description="Disordered" evidence="1">
    <location>
        <begin position="1"/>
        <end position="53"/>
    </location>
</feature>
<proteinExistence type="predicted"/>
<feature type="compositionally biased region" description="Basic and acidic residues" evidence="1">
    <location>
        <begin position="38"/>
        <end position="47"/>
    </location>
</feature>
<dbReference type="AlphaFoldDB" id="A0A453CKL2"/>
<dbReference type="EnsemblPlants" id="AET2Gv20878000.3">
    <property type="protein sequence ID" value="AET2Gv20878000.3"/>
    <property type="gene ID" value="AET2Gv20878000"/>
</dbReference>
<accession>A0A453CKL2</accession>
<feature type="compositionally biased region" description="Basic and acidic residues" evidence="1">
    <location>
        <begin position="1"/>
        <end position="11"/>
    </location>
</feature>
<evidence type="ECO:0000256" key="1">
    <source>
        <dbReference type="SAM" id="MobiDB-lite"/>
    </source>
</evidence>
<evidence type="ECO:0000313" key="2">
    <source>
        <dbReference type="EnsemblPlants" id="AET2Gv20878000.3"/>
    </source>
</evidence>
<reference evidence="2" key="4">
    <citation type="submission" date="2019-03" db="UniProtKB">
        <authorList>
            <consortium name="EnsemblPlants"/>
        </authorList>
    </citation>
    <scope>IDENTIFICATION</scope>
</reference>
<reference evidence="2" key="3">
    <citation type="journal article" date="2017" name="Nature">
        <title>Genome sequence of the progenitor of the wheat D genome Aegilops tauschii.</title>
        <authorList>
            <person name="Luo M.C."/>
            <person name="Gu Y.Q."/>
            <person name="Puiu D."/>
            <person name="Wang H."/>
            <person name="Twardziok S.O."/>
            <person name="Deal K.R."/>
            <person name="Huo N."/>
            <person name="Zhu T."/>
            <person name="Wang L."/>
            <person name="Wang Y."/>
            <person name="McGuire P.E."/>
            <person name="Liu S."/>
            <person name="Long H."/>
            <person name="Ramasamy R.K."/>
            <person name="Rodriguez J.C."/>
            <person name="Van S.L."/>
            <person name="Yuan L."/>
            <person name="Wang Z."/>
            <person name="Xia Z."/>
            <person name="Xiao L."/>
            <person name="Anderson O.D."/>
            <person name="Ouyang S."/>
            <person name="Liang Y."/>
            <person name="Zimin A.V."/>
            <person name="Pertea G."/>
            <person name="Qi P."/>
            <person name="Bennetzen J.L."/>
            <person name="Dai X."/>
            <person name="Dawson M.W."/>
            <person name="Muller H.G."/>
            <person name="Kugler K."/>
            <person name="Rivarola-Duarte L."/>
            <person name="Spannagl M."/>
            <person name="Mayer K.F.X."/>
            <person name="Lu F.H."/>
            <person name="Bevan M.W."/>
            <person name="Leroy P."/>
            <person name="Li P."/>
            <person name="You F.M."/>
            <person name="Sun Q."/>
            <person name="Liu Z."/>
            <person name="Lyons E."/>
            <person name="Wicker T."/>
            <person name="Salzberg S.L."/>
            <person name="Devos K.M."/>
            <person name="Dvorak J."/>
        </authorList>
    </citation>
    <scope>NUCLEOTIDE SEQUENCE [LARGE SCALE GENOMIC DNA]</scope>
    <source>
        <strain evidence="2">cv. AL8/78</strain>
    </source>
</reference>
<protein>
    <submittedName>
        <fullName evidence="2">Uncharacterized protein</fullName>
    </submittedName>
</protein>
<organism evidence="2 3">
    <name type="scientific">Aegilops tauschii subsp. strangulata</name>
    <name type="common">Goatgrass</name>
    <dbReference type="NCBI Taxonomy" id="200361"/>
    <lineage>
        <taxon>Eukaryota</taxon>
        <taxon>Viridiplantae</taxon>
        <taxon>Streptophyta</taxon>
        <taxon>Embryophyta</taxon>
        <taxon>Tracheophyta</taxon>
        <taxon>Spermatophyta</taxon>
        <taxon>Magnoliopsida</taxon>
        <taxon>Liliopsida</taxon>
        <taxon>Poales</taxon>
        <taxon>Poaceae</taxon>
        <taxon>BOP clade</taxon>
        <taxon>Pooideae</taxon>
        <taxon>Triticodae</taxon>
        <taxon>Triticeae</taxon>
        <taxon>Triticinae</taxon>
        <taxon>Aegilops</taxon>
    </lineage>
</organism>
<reference evidence="2" key="5">
    <citation type="journal article" date="2021" name="G3 (Bethesda)">
        <title>Aegilops tauschii genome assembly Aet v5.0 features greater sequence contiguity and improved annotation.</title>
        <authorList>
            <person name="Wang L."/>
            <person name="Zhu T."/>
            <person name="Rodriguez J.C."/>
            <person name="Deal K.R."/>
            <person name="Dubcovsky J."/>
            <person name="McGuire P.E."/>
            <person name="Lux T."/>
            <person name="Spannagl M."/>
            <person name="Mayer K.F.X."/>
            <person name="Baldrich P."/>
            <person name="Meyers B.C."/>
            <person name="Huo N."/>
            <person name="Gu Y.Q."/>
            <person name="Zhou H."/>
            <person name="Devos K.M."/>
            <person name="Bennetzen J.L."/>
            <person name="Unver T."/>
            <person name="Budak H."/>
            <person name="Gulick P.J."/>
            <person name="Galiba G."/>
            <person name="Kalapos B."/>
            <person name="Nelson D.R."/>
            <person name="Li P."/>
            <person name="You F.M."/>
            <person name="Luo M.C."/>
            <person name="Dvorak J."/>
        </authorList>
    </citation>
    <scope>NUCLEOTIDE SEQUENCE [LARGE SCALE GENOMIC DNA]</scope>
    <source>
        <strain evidence="2">cv. AL8/78</strain>
    </source>
</reference>
<keyword evidence="3" id="KW-1185">Reference proteome</keyword>
<reference evidence="3" key="1">
    <citation type="journal article" date="2014" name="Science">
        <title>Ancient hybridizations among the ancestral genomes of bread wheat.</title>
        <authorList>
            <consortium name="International Wheat Genome Sequencing Consortium,"/>
            <person name="Marcussen T."/>
            <person name="Sandve S.R."/>
            <person name="Heier L."/>
            <person name="Spannagl M."/>
            <person name="Pfeifer M."/>
            <person name="Jakobsen K.S."/>
            <person name="Wulff B.B."/>
            <person name="Steuernagel B."/>
            <person name="Mayer K.F."/>
            <person name="Olsen O.A."/>
        </authorList>
    </citation>
    <scope>NUCLEOTIDE SEQUENCE [LARGE SCALE GENOMIC DNA]</scope>
    <source>
        <strain evidence="3">cv. AL8/78</strain>
    </source>
</reference>
<dbReference type="Gramene" id="AET2Gv20878000.3">
    <property type="protein sequence ID" value="AET2Gv20878000.3"/>
    <property type="gene ID" value="AET2Gv20878000"/>
</dbReference>
<name>A0A453CKL2_AEGTS</name>